<name>A0A809S3K9_9PROT</name>
<dbReference type="Gene3D" id="3.40.50.300">
    <property type="entry name" value="P-loop containing nucleotide triphosphate hydrolases"/>
    <property type="match status" value="1"/>
</dbReference>
<accession>A0A809S3K9</accession>
<evidence type="ECO:0000313" key="3">
    <source>
        <dbReference type="EMBL" id="BBP01378.1"/>
    </source>
</evidence>
<dbReference type="KEGG" id="sniv:SFSGTM_20860"/>
<protein>
    <submittedName>
        <fullName evidence="3">MSHA biogenesis protein MshM</fullName>
    </submittedName>
</protein>
<sequence>MYLEHFGLREFPFTLTPDTSYFLASPHYQAALNTLLIAIHTGEGFIKITGEVGTGKTLLCRQFLDQLETSQFITVYIPNPYLTPHSLMLSVADELGLDIPANTDQHYLLKAINLALLDFAKQEKQVIVCLDEAQAMPIETLEALRLLTNLETEKRKLLQIVLFGQPELDLKLQNDSIRQLNQRITFHYQLQALSLAELKDYVAHRLKIAEYQGPPLFTASALKSLHQASGGIPRLINILAHKAMMLSYGLGARNITPQQVRAAANDTPAARPNKSIWISMTIALTVVATAITWMMLR</sequence>
<keyword evidence="1" id="KW-0472">Membrane</keyword>
<organism evidence="3 4">
    <name type="scientific">Sulfuriferula nivalis</name>
    <dbReference type="NCBI Taxonomy" id="2675298"/>
    <lineage>
        <taxon>Bacteria</taxon>
        <taxon>Pseudomonadati</taxon>
        <taxon>Pseudomonadota</taxon>
        <taxon>Betaproteobacteria</taxon>
        <taxon>Nitrosomonadales</taxon>
        <taxon>Sulfuricellaceae</taxon>
        <taxon>Sulfuriferula</taxon>
    </lineage>
</organism>
<dbReference type="InterPro" id="IPR052026">
    <property type="entry name" value="ExeA_AAA_ATPase_DNA-bind"/>
</dbReference>
<evidence type="ECO:0000313" key="4">
    <source>
        <dbReference type="Proteomes" id="UP000463939"/>
    </source>
</evidence>
<feature type="domain" description="ORC1/DEAH AAA+ ATPase" evidence="2">
    <location>
        <begin position="41"/>
        <end position="170"/>
    </location>
</feature>
<dbReference type="PANTHER" id="PTHR35894">
    <property type="entry name" value="GENERAL SECRETION PATHWAY PROTEIN A-RELATED"/>
    <property type="match status" value="1"/>
</dbReference>
<dbReference type="InterPro" id="IPR027417">
    <property type="entry name" value="P-loop_NTPase"/>
</dbReference>
<dbReference type="SUPFAM" id="SSF52540">
    <property type="entry name" value="P-loop containing nucleoside triphosphate hydrolases"/>
    <property type="match status" value="1"/>
</dbReference>
<keyword evidence="1" id="KW-1133">Transmembrane helix</keyword>
<dbReference type="InterPro" id="IPR049945">
    <property type="entry name" value="AAA_22"/>
</dbReference>
<dbReference type="CDD" id="cd00009">
    <property type="entry name" value="AAA"/>
    <property type="match status" value="1"/>
</dbReference>
<feature type="transmembrane region" description="Helical" evidence="1">
    <location>
        <begin position="276"/>
        <end position="296"/>
    </location>
</feature>
<dbReference type="Proteomes" id="UP000463939">
    <property type="component" value="Chromosome"/>
</dbReference>
<dbReference type="EMBL" id="AP021881">
    <property type="protein sequence ID" value="BBP01378.1"/>
    <property type="molecule type" value="Genomic_DNA"/>
</dbReference>
<dbReference type="PANTHER" id="PTHR35894:SF7">
    <property type="entry name" value="GENERAL SECRETION PATHWAY PROTEIN A-RELATED"/>
    <property type="match status" value="1"/>
</dbReference>
<proteinExistence type="predicted"/>
<dbReference type="AlphaFoldDB" id="A0A809S3K9"/>
<evidence type="ECO:0000259" key="2">
    <source>
        <dbReference type="Pfam" id="PF13401"/>
    </source>
</evidence>
<dbReference type="Pfam" id="PF13401">
    <property type="entry name" value="AAA_22"/>
    <property type="match status" value="1"/>
</dbReference>
<reference evidence="4" key="1">
    <citation type="submission" date="2019-11" db="EMBL/GenBank/DDBJ databases">
        <title>Isolation and characterization of a novel species in the genus Sulfuriferula.</title>
        <authorList>
            <person name="Mochizuki J."/>
            <person name="Kojima H."/>
            <person name="Fukui M."/>
        </authorList>
    </citation>
    <scope>NUCLEOTIDE SEQUENCE [LARGE SCALE GENOMIC DNA]</scope>
    <source>
        <strain evidence="4">SGTM</strain>
    </source>
</reference>
<gene>
    <name evidence="3" type="primary">mshM</name>
    <name evidence="3" type="ORF">SFSGTM_20860</name>
</gene>
<keyword evidence="4" id="KW-1185">Reference proteome</keyword>
<keyword evidence="1" id="KW-0812">Transmembrane</keyword>
<dbReference type="RefSeq" id="WP_162085164.1">
    <property type="nucleotide sequence ID" value="NZ_AP021881.1"/>
</dbReference>
<dbReference type="GO" id="GO:0016887">
    <property type="term" value="F:ATP hydrolysis activity"/>
    <property type="evidence" value="ECO:0007669"/>
    <property type="project" value="InterPro"/>
</dbReference>
<evidence type="ECO:0000256" key="1">
    <source>
        <dbReference type="SAM" id="Phobius"/>
    </source>
</evidence>